<evidence type="ECO:0000313" key="3">
    <source>
        <dbReference type="Proteomes" id="UP001194468"/>
    </source>
</evidence>
<comment type="caution">
    <text evidence="2">The sequence shown here is derived from an EMBL/GenBank/DDBJ whole genome shotgun (WGS) entry which is preliminary data.</text>
</comment>
<protein>
    <submittedName>
        <fullName evidence="2">Uncharacterized protein</fullName>
    </submittedName>
</protein>
<feature type="region of interest" description="Disordered" evidence="1">
    <location>
        <begin position="536"/>
        <end position="582"/>
    </location>
</feature>
<sequence length="582" mass="62847">MVEDFAAALDAVSDDDDDLYDDADGDNGIVDPDSASHGANVGGFAVDVMRELDEMRRVMVVPAPDANAAELRKALGDAQLAYTRIRQDLNTLRTEHNKLQAQLAPRTRTRALKMAAAGPLDTSITNMAKKYALLYHLWVPSGIFPLRTFPANFNFNDPRRFQSSEARTAAYGAEIYLMLPVTLQKPATKYEQFEHLFTSTVNTERANILKPLKDSVVQLFTHLSPALDPAALGDWRKRTGNHAFLSLLKRNPQNPDDPYTPLAPILFQDPKNMDVQGLFKNKTLTQMACVLFNGKGILTGKKRGGPPGRGKKLGATTTSDGMIAACCTITRYLLSGDEEFSSTGNHTGIPYEKDFEYYVEMLQKPANREWALGVTNHFNDAVFGMGRKVQQQPDEVIAKIEDPAEVQSWENDIMAQLGGFGGDRGANPPIVNPSSSAADLPPFDRPAQLSTNLNLPDHSIIAMNPPSLTGVARAPVPSISGHTGIPTHAPIPVAFGSAQNASAPVMHATNESITLDIQVPLANLSLAPQPGPSGPVVVPALVGVPSSKPPRSKKGKKSDQPQAAEEATGVPVRATRARAKRS</sequence>
<gene>
    <name evidence="2" type="ORF">L210DRAFT_3654402</name>
</gene>
<dbReference type="EMBL" id="WHUW01000137">
    <property type="protein sequence ID" value="KAF8421747.1"/>
    <property type="molecule type" value="Genomic_DNA"/>
</dbReference>
<keyword evidence="3" id="KW-1185">Reference proteome</keyword>
<dbReference type="Pfam" id="PF20414">
    <property type="entry name" value="DUF6698"/>
    <property type="match status" value="1"/>
</dbReference>
<dbReference type="Proteomes" id="UP001194468">
    <property type="component" value="Unassembled WGS sequence"/>
</dbReference>
<accession>A0AAD4BD41</accession>
<reference evidence="2" key="2">
    <citation type="journal article" date="2020" name="Nat. Commun.">
        <title>Large-scale genome sequencing of mycorrhizal fungi provides insights into the early evolution of symbiotic traits.</title>
        <authorList>
            <person name="Miyauchi S."/>
            <person name="Kiss E."/>
            <person name="Kuo A."/>
            <person name="Drula E."/>
            <person name="Kohler A."/>
            <person name="Sanchez-Garcia M."/>
            <person name="Morin E."/>
            <person name="Andreopoulos B."/>
            <person name="Barry K.W."/>
            <person name="Bonito G."/>
            <person name="Buee M."/>
            <person name="Carver A."/>
            <person name="Chen C."/>
            <person name="Cichocki N."/>
            <person name="Clum A."/>
            <person name="Culley D."/>
            <person name="Crous P.W."/>
            <person name="Fauchery L."/>
            <person name="Girlanda M."/>
            <person name="Hayes R.D."/>
            <person name="Keri Z."/>
            <person name="LaButti K."/>
            <person name="Lipzen A."/>
            <person name="Lombard V."/>
            <person name="Magnuson J."/>
            <person name="Maillard F."/>
            <person name="Murat C."/>
            <person name="Nolan M."/>
            <person name="Ohm R.A."/>
            <person name="Pangilinan J."/>
            <person name="Pereira M.F."/>
            <person name="Perotto S."/>
            <person name="Peter M."/>
            <person name="Pfister S."/>
            <person name="Riley R."/>
            <person name="Sitrit Y."/>
            <person name="Stielow J.B."/>
            <person name="Szollosi G."/>
            <person name="Zifcakova L."/>
            <person name="Stursova M."/>
            <person name="Spatafora J.W."/>
            <person name="Tedersoo L."/>
            <person name="Vaario L.M."/>
            <person name="Yamada A."/>
            <person name="Yan M."/>
            <person name="Wang P."/>
            <person name="Xu J."/>
            <person name="Bruns T."/>
            <person name="Baldrian P."/>
            <person name="Vilgalys R."/>
            <person name="Dunand C."/>
            <person name="Henrissat B."/>
            <person name="Grigoriev I.V."/>
            <person name="Hibbett D."/>
            <person name="Nagy L.G."/>
            <person name="Martin F.M."/>
        </authorList>
    </citation>
    <scope>NUCLEOTIDE SEQUENCE</scope>
    <source>
        <strain evidence="2">BED1</strain>
    </source>
</reference>
<evidence type="ECO:0000313" key="2">
    <source>
        <dbReference type="EMBL" id="KAF8421747.1"/>
    </source>
</evidence>
<name>A0AAD4BD41_BOLED</name>
<proteinExistence type="predicted"/>
<dbReference type="InterPro" id="IPR046521">
    <property type="entry name" value="DUF6698"/>
</dbReference>
<evidence type="ECO:0000256" key="1">
    <source>
        <dbReference type="SAM" id="MobiDB-lite"/>
    </source>
</evidence>
<reference evidence="2" key="1">
    <citation type="submission" date="2019-10" db="EMBL/GenBank/DDBJ databases">
        <authorList>
            <consortium name="DOE Joint Genome Institute"/>
            <person name="Kuo A."/>
            <person name="Miyauchi S."/>
            <person name="Kiss E."/>
            <person name="Drula E."/>
            <person name="Kohler A."/>
            <person name="Sanchez-Garcia M."/>
            <person name="Andreopoulos B."/>
            <person name="Barry K.W."/>
            <person name="Bonito G."/>
            <person name="Buee M."/>
            <person name="Carver A."/>
            <person name="Chen C."/>
            <person name="Cichocki N."/>
            <person name="Clum A."/>
            <person name="Culley D."/>
            <person name="Crous P.W."/>
            <person name="Fauchery L."/>
            <person name="Girlanda M."/>
            <person name="Hayes R."/>
            <person name="Keri Z."/>
            <person name="LaButti K."/>
            <person name="Lipzen A."/>
            <person name="Lombard V."/>
            <person name="Magnuson J."/>
            <person name="Maillard F."/>
            <person name="Morin E."/>
            <person name="Murat C."/>
            <person name="Nolan M."/>
            <person name="Ohm R."/>
            <person name="Pangilinan J."/>
            <person name="Pereira M."/>
            <person name="Perotto S."/>
            <person name="Peter M."/>
            <person name="Riley R."/>
            <person name="Sitrit Y."/>
            <person name="Stielow B."/>
            <person name="Szollosi G."/>
            <person name="Zifcakova L."/>
            <person name="Stursova M."/>
            <person name="Spatafora J.W."/>
            <person name="Tedersoo L."/>
            <person name="Vaario L.-M."/>
            <person name="Yamada A."/>
            <person name="Yan M."/>
            <person name="Wang P."/>
            <person name="Xu J."/>
            <person name="Bruns T."/>
            <person name="Baldrian P."/>
            <person name="Vilgalys R."/>
            <person name="Henrissat B."/>
            <person name="Grigoriev I.V."/>
            <person name="Hibbett D."/>
            <person name="Nagy L.G."/>
            <person name="Martin F.M."/>
        </authorList>
    </citation>
    <scope>NUCLEOTIDE SEQUENCE</scope>
    <source>
        <strain evidence="2">BED1</strain>
    </source>
</reference>
<organism evidence="2 3">
    <name type="scientific">Boletus edulis BED1</name>
    <dbReference type="NCBI Taxonomy" id="1328754"/>
    <lineage>
        <taxon>Eukaryota</taxon>
        <taxon>Fungi</taxon>
        <taxon>Dikarya</taxon>
        <taxon>Basidiomycota</taxon>
        <taxon>Agaricomycotina</taxon>
        <taxon>Agaricomycetes</taxon>
        <taxon>Agaricomycetidae</taxon>
        <taxon>Boletales</taxon>
        <taxon>Boletineae</taxon>
        <taxon>Boletaceae</taxon>
        <taxon>Boletoideae</taxon>
        <taxon>Boletus</taxon>
    </lineage>
</organism>
<dbReference type="AlphaFoldDB" id="A0AAD4BD41"/>
<feature type="compositionally biased region" description="Low complexity" evidence="1">
    <location>
        <begin position="536"/>
        <end position="546"/>
    </location>
</feature>